<keyword evidence="1" id="KW-1015">Disulfide bond</keyword>
<name>K1R459_MAGGI</name>
<dbReference type="Pfam" id="PF00094">
    <property type="entry name" value="VWD"/>
    <property type="match status" value="2"/>
</dbReference>
<dbReference type="InterPro" id="IPR036084">
    <property type="entry name" value="Ser_inhib-like_sf"/>
</dbReference>
<dbReference type="PANTHER" id="PTHR11339">
    <property type="entry name" value="EXTRACELLULAR MATRIX GLYCOPROTEIN RELATED"/>
    <property type="match status" value="1"/>
</dbReference>
<dbReference type="Pfam" id="PF08742">
    <property type="entry name" value="C8"/>
    <property type="match status" value="1"/>
</dbReference>
<dbReference type="InterPro" id="IPR002919">
    <property type="entry name" value="TIL_dom"/>
</dbReference>
<reference evidence="4" key="1">
    <citation type="journal article" date="2012" name="Nature">
        <title>The oyster genome reveals stress adaptation and complexity of shell formation.</title>
        <authorList>
            <person name="Zhang G."/>
            <person name="Fang X."/>
            <person name="Guo X."/>
            <person name="Li L."/>
            <person name="Luo R."/>
            <person name="Xu F."/>
            <person name="Yang P."/>
            <person name="Zhang L."/>
            <person name="Wang X."/>
            <person name="Qi H."/>
            <person name="Xiong Z."/>
            <person name="Que H."/>
            <person name="Xie Y."/>
            <person name="Holland P.W."/>
            <person name="Paps J."/>
            <person name="Zhu Y."/>
            <person name="Wu F."/>
            <person name="Chen Y."/>
            <person name="Wang J."/>
            <person name="Peng C."/>
            <person name="Meng J."/>
            <person name="Yang L."/>
            <person name="Liu J."/>
            <person name="Wen B."/>
            <person name="Zhang N."/>
            <person name="Huang Z."/>
            <person name="Zhu Q."/>
            <person name="Feng Y."/>
            <person name="Mount A."/>
            <person name="Hedgecock D."/>
            <person name="Xu Z."/>
            <person name="Liu Y."/>
            <person name="Domazet-Loso T."/>
            <person name="Du Y."/>
            <person name="Sun X."/>
            <person name="Zhang S."/>
            <person name="Liu B."/>
            <person name="Cheng P."/>
            <person name="Jiang X."/>
            <person name="Li J."/>
            <person name="Fan D."/>
            <person name="Wang W."/>
            <person name="Fu W."/>
            <person name="Wang T."/>
            <person name="Wang B."/>
            <person name="Zhang J."/>
            <person name="Peng Z."/>
            <person name="Li Y."/>
            <person name="Li N."/>
            <person name="Wang J."/>
            <person name="Chen M."/>
            <person name="He Y."/>
            <person name="Tan F."/>
            <person name="Song X."/>
            <person name="Zheng Q."/>
            <person name="Huang R."/>
            <person name="Yang H."/>
            <person name="Du X."/>
            <person name="Chen L."/>
            <person name="Yang M."/>
            <person name="Gaffney P.M."/>
            <person name="Wang S."/>
            <person name="Luo L."/>
            <person name="She Z."/>
            <person name="Ming Y."/>
            <person name="Huang W."/>
            <person name="Zhang S."/>
            <person name="Huang B."/>
            <person name="Zhang Y."/>
            <person name="Qu T."/>
            <person name="Ni P."/>
            <person name="Miao G."/>
            <person name="Wang J."/>
            <person name="Wang Q."/>
            <person name="Steinberg C.E."/>
            <person name="Wang H."/>
            <person name="Li N."/>
            <person name="Qian L."/>
            <person name="Zhang G."/>
            <person name="Li Y."/>
            <person name="Yang H."/>
            <person name="Liu X."/>
            <person name="Wang J."/>
            <person name="Yin Y."/>
            <person name="Wang J."/>
        </authorList>
    </citation>
    <scope>NUCLEOTIDE SEQUENCE [LARGE SCALE GENOMIC DNA]</scope>
    <source>
        <strain evidence="4">05x7-T-G4-1.051#20</strain>
    </source>
</reference>
<dbReference type="InterPro" id="IPR001846">
    <property type="entry name" value="VWF_type-D"/>
</dbReference>
<proteinExistence type="predicted"/>
<dbReference type="PROSITE" id="PS51233">
    <property type="entry name" value="VWFD"/>
    <property type="match status" value="2"/>
</dbReference>
<evidence type="ECO:0000313" key="4">
    <source>
        <dbReference type="EMBL" id="EKC38294.1"/>
    </source>
</evidence>
<sequence length="932" mass="104602">MDIISYTARECPTPLEYSECTSSCPRTCKTLYLVEPDECKMCISGCQCPVGTFLQNSQCVKPDECMCEFNKKQYKHGDTIKQRCNLCTCDRGRWTCEEDRCSSSCEIVGLNHVATFDGNRYSFAPDSCSYTLVEPDSNIVDDNERANMTIKIKMDKCTDFQDVNCIGSVTLTYQSAIIKLEGEKLFINHVDYSETIRKTPYSFNGLYVKEVTNKFRVVKAFGLKILYDKKRTLYIDLKPFYANKVRGMCGQFNYDITDDFKVPNGGEQATVQNFATAYGDSTCQTGVYSYNMEMEEKHEACYPLMNTTRGALFADCIQKHEELSKFYYAQCNYDMKKRTTQVNMEALCDIVSAFSRHCTFSGLFVPWYNDSAYINRCESYLSCTQEGSGAGSVYTDCAKICHGTCRDQQLADANCEEECVPGCMCPTGQVQDDYGTCVNIERCTCYDQYSPKENRIKKAGDVVSRRCTDCTCSNGTFACGKESCEEQIVCPKNQVYRKGVTACRKTCELYGREMICDSDVLMDGCVCDESNNQTAYMAPDGTCVSSEQCPCLFGTMWYKPGETVTYGCKVFRCENQNWIKIEDKHCPAVCRASGDPHYTTFDGVSFSFQGVCSYILTRAKDKSFQVITENVKCGSTDVSCTKSIQITIKGQEINLVRGKDDVNTTGDIYQLSNIVITKQSFWTSIHAPSENITILWDGGTRVYVFLKPIWQGRVEGLCGNYDGDSVNEYKKVDGSEGTAMDFANSWAASTSCPVASVGTSSEIVPCSGELSHRKQWAEESCGIINSDIFKSCREFLTDTVVNRYHANCLFDACRCDSGGDCECFCTAVADFAERCNQAGYPVKWRSQKVCPIMCENGFRYTPCASPCPQTCRNIGDEPEPYCNDTQCVEGCFCPEGYVQRDERCVLAEDCPCYYNGQEWPKGASIIKDCLNW</sequence>
<gene>
    <name evidence="4" type="ORF">CGI_10022620</name>
</gene>
<dbReference type="SMART" id="SM00216">
    <property type="entry name" value="VWD"/>
    <property type="match status" value="2"/>
</dbReference>
<dbReference type="InParanoid" id="K1R459"/>
<dbReference type="EMBL" id="JH816193">
    <property type="protein sequence ID" value="EKC38294.1"/>
    <property type="molecule type" value="Genomic_DNA"/>
</dbReference>
<dbReference type="CDD" id="cd19941">
    <property type="entry name" value="TIL"/>
    <property type="match status" value="4"/>
</dbReference>
<evidence type="ECO:0000256" key="2">
    <source>
        <dbReference type="ARBA" id="ARBA00023180"/>
    </source>
</evidence>
<dbReference type="Pfam" id="PF23244">
    <property type="entry name" value="VWF"/>
    <property type="match status" value="1"/>
</dbReference>
<dbReference type="FunFam" id="2.10.25.10:FF:000055">
    <property type="entry name" value="alpha-tectorin isoform X1"/>
    <property type="match status" value="1"/>
</dbReference>
<dbReference type="SUPFAM" id="SSF57567">
    <property type="entry name" value="Serine protease inhibitors"/>
    <property type="match status" value="4"/>
</dbReference>
<dbReference type="InterPro" id="IPR014853">
    <property type="entry name" value="VWF/SSPO/ZAN-like_Cys-rich_dom"/>
</dbReference>
<evidence type="ECO:0000256" key="1">
    <source>
        <dbReference type="ARBA" id="ARBA00023157"/>
    </source>
</evidence>
<dbReference type="GO" id="GO:0031012">
    <property type="term" value="C:extracellular matrix"/>
    <property type="evidence" value="ECO:0007669"/>
    <property type="project" value="TreeGrafter"/>
</dbReference>
<dbReference type="InterPro" id="IPR050780">
    <property type="entry name" value="Mucin_vWF_Thrombospondin_sf"/>
</dbReference>
<organism evidence="4">
    <name type="scientific">Magallana gigas</name>
    <name type="common">Pacific oyster</name>
    <name type="synonym">Crassostrea gigas</name>
    <dbReference type="NCBI Taxonomy" id="29159"/>
    <lineage>
        <taxon>Eukaryota</taxon>
        <taxon>Metazoa</taxon>
        <taxon>Spiralia</taxon>
        <taxon>Lophotrochozoa</taxon>
        <taxon>Mollusca</taxon>
        <taxon>Bivalvia</taxon>
        <taxon>Autobranchia</taxon>
        <taxon>Pteriomorphia</taxon>
        <taxon>Ostreida</taxon>
        <taxon>Ostreoidea</taxon>
        <taxon>Ostreidae</taxon>
        <taxon>Magallana</taxon>
    </lineage>
</organism>
<dbReference type="Pfam" id="PF01826">
    <property type="entry name" value="TIL"/>
    <property type="match status" value="3"/>
</dbReference>
<feature type="domain" description="VWFD" evidence="3">
    <location>
        <begin position="103"/>
        <end position="286"/>
    </location>
</feature>
<dbReference type="GO" id="GO:0005615">
    <property type="term" value="C:extracellular space"/>
    <property type="evidence" value="ECO:0007669"/>
    <property type="project" value="TreeGrafter"/>
</dbReference>
<dbReference type="AlphaFoldDB" id="K1R459"/>
<feature type="domain" description="VWFD" evidence="3">
    <location>
        <begin position="588"/>
        <end position="753"/>
    </location>
</feature>
<keyword evidence="2" id="KW-0325">Glycoprotein</keyword>
<protein>
    <submittedName>
        <fullName evidence="4">SCO-spondin</fullName>
    </submittedName>
</protein>
<dbReference type="HOGENOM" id="CLU_000076_2_0_1"/>
<dbReference type="PANTHER" id="PTHR11339:SF386">
    <property type="entry name" value="HEMOLECTIN, ISOFORM A"/>
    <property type="match status" value="1"/>
</dbReference>
<dbReference type="SMART" id="SM00832">
    <property type="entry name" value="C8"/>
    <property type="match status" value="1"/>
</dbReference>
<dbReference type="Gene3D" id="2.10.25.10">
    <property type="entry name" value="Laminin"/>
    <property type="match status" value="4"/>
</dbReference>
<accession>K1R459</accession>
<evidence type="ECO:0000259" key="3">
    <source>
        <dbReference type="PROSITE" id="PS51233"/>
    </source>
</evidence>